<keyword evidence="10" id="KW-0333">Golgi apparatus</keyword>
<evidence type="ECO:0000256" key="12">
    <source>
        <dbReference type="ARBA" id="ARBA00023157"/>
    </source>
</evidence>
<evidence type="ECO:0000256" key="8">
    <source>
        <dbReference type="ARBA" id="ARBA00022968"/>
    </source>
</evidence>
<evidence type="ECO:0000256" key="4">
    <source>
        <dbReference type="ARBA" id="ARBA00022679"/>
    </source>
</evidence>
<organism evidence="15 16">
    <name type="scientific">Rugamonas rivuli</name>
    <dbReference type="NCBI Taxonomy" id="2743358"/>
    <lineage>
        <taxon>Bacteria</taxon>
        <taxon>Pseudomonadati</taxon>
        <taxon>Pseudomonadota</taxon>
        <taxon>Betaproteobacteria</taxon>
        <taxon>Burkholderiales</taxon>
        <taxon>Oxalobacteraceae</taxon>
        <taxon>Telluria group</taxon>
        <taxon>Rugamonas</taxon>
    </lineage>
</organism>
<evidence type="ECO:0000256" key="1">
    <source>
        <dbReference type="ARBA" id="ARBA00004323"/>
    </source>
</evidence>
<keyword evidence="8" id="KW-0735">Signal-anchor</keyword>
<dbReference type="Pfam" id="PF02485">
    <property type="entry name" value="Branch"/>
    <property type="match status" value="1"/>
</dbReference>
<keyword evidence="4" id="KW-0808">Transferase</keyword>
<dbReference type="InterPro" id="IPR043538">
    <property type="entry name" value="XYLT"/>
</dbReference>
<evidence type="ECO:0000256" key="6">
    <source>
        <dbReference type="ARBA" id="ARBA00022723"/>
    </source>
</evidence>
<evidence type="ECO:0000256" key="11">
    <source>
        <dbReference type="ARBA" id="ARBA00023136"/>
    </source>
</evidence>
<keyword evidence="3" id="KW-0328">Glycosyltransferase</keyword>
<evidence type="ECO:0000256" key="7">
    <source>
        <dbReference type="ARBA" id="ARBA00022824"/>
    </source>
</evidence>
<keyword evidence="7" id="KW-0256">Endoplasmic reticulum</keyword>
<dbReference type="GO" id="GO:0046872">
    <property type="term" value="F:metal ion binding"/>
    <property type="evidence" value="ECO:0007669"/>
    <property type="project" value="UniProtKB-KW"/>
</dbReference>
<proteinExistence type="predicted"/>
<name>A0A843SHX5_9BURK</name>
<evidence type="ECO:0000313" key="16">
    <source>
        <dbReference type="Proteomes" id="UP000444318"/>
    </source>
</evidence>
<evidence type="ECO:0000256" key="3">
    <source>
        <dbReference type="ARBA" id="ARBA00022676"/>
    </source>
</evidence>
<dbReference type="PANTHER" id="PTHR46025:SF3">
    <property type="entry name" value="XYLOSYLTRANSFERASE OXT"/>
    <property type="match status" value="1"/>
</dbReference>
<evidence type="ECO:0000256" key="14">
    <source>
        <dbReference type="ARBA" id="ARBA00042865"/>
    </source>
</evidence>
<comment type="subcellular location">
    <subcellularLocation>
        <location evidence="2">Endoplasmic reticulum membrane</location>
        <topology evidence="2">Single-pass type II membrane protein</topology>
    </subcellularLocation>
    <subcellularLocation>
        <location evidence="1">Golgi apparatus membrane</location>
        <topology evidence="1">Single-pass type II membrane protein</topology>
    </subcellularLocation>
</comment>
<evidence type="ECO:0000256" key="5">
    <source>
        <dbReference type="ARBA" id="ARBA00022692"/>
    </source>
</evidence>
<keyword evidence="13" id="KW-0325">Glycoprotein</keyword>
<evidence type="ECO:0000256" key="9">
    <source>
        <dbReference type="ARBA" id="ARBA00022989"/>
    </source>
</evidence>
<accession>A0A843SHX5</accession>
<keyword evidence="16" id="KW-1185">Reference proteome</keyword>
<dbReference type="GO" id="GO:0016020">
    <property type="term" value="C:membrane"/>
    <property type="evidence" value="ECO:0007669"/>
    <property type="project" value="InterPro"/>
</dbReference>
<dbReference type="AlphaFoldDB" id="A0A843SHX5"/>
<keyword evidence="6" id="KW-0479">Metal-binding</keyword>
<keyword evidence="11" id="KW-0472">Membrane</keyword>
<dbReference type="GO" id="GO:0050650">
    <property type="term" value="P:chondroitin sulfate proteoglycan biosynthetic process"/>
    <property type="evidence" value="ECO:0007669"/>
    <property type="project" value="TreeGrafter"/>
</dbReference>
<dbReference type="RefSeq" id="WP_152804200.1">
    <property type="nucleotide sequence ID" value="NZ_WHUF01000003.1"/>
</dbReference>
<dbReference type="InterPro" id="IPR003406">
    <property type="entry name" value="Glyco_trans_14"/>
</dbReference>
<dbReference type="PANTHER" id="PTHR46025">
    <property type="entry name" value="XYLOSYLTRANSFERASE OXT"/>
    <property type="match status" value="1"/>
</dbReference>
<sequence>MNKIAYLVLAHDQPALFGRLIAALQHDGATVYAHIDGKQDAGPFRQAAGALPVRFLDAPVAVNWGGYSQVEAMLKLLEAAAGGGHEHFIFLSGRDYPLRRADELQALLARDPQRNFINFYALRKGTDFSRLIEVYAFRDFYARLRTPAVKSVVLWLVRAANRVLPARRFVPGLRPYRGSTSWCLSAAAVAYLLDFVRQEKNAPVLRFFRSVTGADEIFFQTILLNSPLAPRCSGYDDAVQHQSAMNENKVSLHYIDWDPARENPAVLEARDFAPLMQSGKFFARKFDQARSAELLDSIDRARRGVPA</sequence>
<dbReference type="EMBL" id="WHUF01000003">
    <property type="protein sequence ID" value="MQA19996.1"/>
    <property type="molecule type" value="Genomic_DNA"/>
</dbReference>
<evidence type="ECO:0000256" key="10">
    <source>
        <dbReference type="ARBA" id="ARBA00023034"/>
    </source>
</evidence>
<comment type="caution">
    <text evidence="15">The sequence shown here is derived from an EMBL/GenBank/DDBJ whole genome shotgun (WGS) entry which is preliminary data.</text>
</comment>
<reference evidence="15 16" key="1">
    <citation type="submission" date="2019-10" db="EMBL/GenBank/DDBJ databases">
        <title>Two novel species isolated from a subtropical stream in China.</title>
        <authorList>
            <person name="Lu H."/>
        </authorList>
    </citation>
    <scope>NUCLEOTIDE SEQUENCE [LARGE SCALE GENOMIC DNA]</scope>
    <source>
        <strain evidence="15 16">FT103W</strain>
    </source>
</reference>
<dbReference type="Proteomes" id="UP000444318">
    <property type="component" value="Unassembled WGS sequence"/>
</dbReference>
<keyword evidence="12" id="KW-1015">Disulfide bond</keyword>
<evidence type="ECO:0000256" key="2">
    <source>
        <dbReference type="ARBA" id="ARBA00004648"/>
    </source>
</evidence>
<dbReference type="GO" id="GO:0030158">
    <property type="term" value="F:protein xylosyltransferase activity"/>
    <property type="evidence" value="ECO:0007669"/>
    <property type="project" value="InterPro"/>
</dbReference>
<protein>
    <recommendedName>
        <fullName evidence="14">Peptide O-xylosyltransferase</fullName>
    </recommendedName>
</protein>
<gene>
    <name evidence="15" type="ORF">GEV01_10805</name>
</gene>
<evidence type="ECO:0000313" key="15">
    <source>
        <dbReference type="EMBL" id="MQA19996.1"/>
    </source>
</evidence>
<dbReference type="GO" id="GO:0015012">
    <property type="term" value="P:heparan sulfate proteoglycan biosynthetic process"/>
    <property type="evidence" value="ECO:0007669"/>
    <property type="project" value="TreeGrafter"/>
</dbReference>
<keyword evidence="5" id="KW-0812">Transmembrane</keyword>
<evidence type="ECO:0000256" key="13">
    <source>
        <dbReference type="ARBA" id="ARBA00023180"/>
    </source>
</evidence>
<keyword evidence="9" id="KW-1133">Transmembrane helix</keyword>